<gene>
    <name evidence="2" type="ORF">BCR44DRAFT_1443313</name>
</gene>
<protein>
    <submittedName>
        <fullName evidence="2">Uncharacterized protein</fullName>
    </submittedName>
</protein>
<dbReference type="EMBL" id="MCFL01000069">
    <property type="protein sequence ID" value="ORZ31009.1"/>
    <property type="molecule type" value="Genomic_DNA"/>
</dbReference>
<evidence type="ECO:0000313" key="2">
    <source>
        <dbReference type="EMBL" id="ORZ31009.1"/>
    </source>
</evidence>
<accession>A0A1Y2H8X7</accession>
<feature type="compositionally biased region" description="Basic residues" evidence="1">
    <location>
        <begin position="1"/>
        <end position="14"/>
    </location>
</feature>
<name>A0A1Y2H8X7_9FUNG</name>
<evidence type="ECO:0000313" key="3">
    <source>
        <dbReference type="Proteomes" id="UP000193411"/>
    </source>
</evidence>
<feature type="region of interest" description="Disordered" evidence="1">
    <location>
        <begin position="1"/>
        <end position="29"/>
    </location>
</feature>
<dbReference type="OrthoDB" id="5596992at2759"/>
<reference evidence="2 3" key="1">
    <citation type="submission" date="2016-07" db="EMBL/GenBank/DDBJ databases">
        <title>Pervasive Adenine N6-methylation of Active Genes in Fungi.</title>
        <authorList>
            <consortium name="DOE Joint Genome Institute"/>
            <person name="Mondo S.J."/>
            <person name="Dannebaum R.O."/>
            <person name="Kuo R.C."/>
            <person name="Labutti K."/>
            <person name="Haridas S."/>
            <person name="Kuo A."/>
            <person name="Salamov A."/>
            <person name="Ahrendt S.R."/>
            <person name="Lipzen A."/>
            <person name="Sullivan W."/>
            <person name="Andreopoulos W.B."/>
            <person name="Clum A."/>
            <person name="Lindquist E."/>
            <person name="Daum C."/>
            <person name="Ramamoorthy G.K."/>
            <person name="Gryganskyi A."/>
            <person name="Culley D."/>
            <person name="Magnuson J.K."/>
            <person name="James T.Y."/>
            <person name="O'Malley M.A."/>
            <person name="Stajich J.E."/>
            <person name="Spatafora J.W."/>
            <person name="Visel A."/>
            <person name="Grigoriev I.V."/>
        </authorList>
    </citation>
    <scope>NUCLEOTIDE SEQUENCE [LARGE SCALE GENOMIC DNA]</scope>
    <source>
        <strain evidence="2 3">PL171</strain>
    </source>
</reference>
<sequence length="199" mass="21803">MPPRRKKQPTRRSRPATTRPIQLPGPPAVPSIGSAIDPSLLQDLPTTTTELITADGTPDDFTIDTQARDWINDRVNEEIARLASLGASATPLAVSNFGIVIEENEDDTSNVAVNRIELKSTYDFSRMRNCSMRTQGPMLVPYLFDSQLKTEQGVSVPNGLDQWLLINQTGGRARHVIEQFVDVSATEAEEAAGEKSGKE</sequence>
<comment type="caution">
    <text evidence="2">The sequence shown here is derived from an EMBL/GenBank/DDBJ whole genome shotgun (WGS) entry which is preliminary data.</text>
</comment>
<dbReference type="AlphaFoldDB" id="A0A1Y2H8X7"/>
<keyword evidence="3" id="KW-1185">Reference proteome</keyword>
<organism evidence="2 3">
    <name type="scientific">Catenaria anguillulae PL171</name>
    <dbReference type="NCBI Taxonomy" id="765915"/>
    <lineage>
        <taxon>Eukaryota</taxon>
        <taxon>Fungi</taxon>
        <taxon>Fungi incertae sedis</taxon>
        <taxon>Blastocladiomycota</taxon>
        <taxon>Blastocladiomycetes</taxon>
        <taxon>Blastocladiales</taxon>
        <taxon>Catenariaceae</taxon>
        <taxon>Catenaria</taxon>
    </lineage>
</organism>
<dbReference type="Proteomes" id="UP000193411">
    <property type="component" value="Unassembled WGS sequence"/>
</dbReference>
<evidence type="ECO:0000256" key="1">
    <source>
        <dbReference type="SAM" id="MobiDB-lite"/>
    </source>
</evidence>
<proteinExistence type="predicted"/>